<evidence type="ECO:0000256" key="10">
    <source>
        <dbReference type="SAM" id="Phobius"/>
    </source>
</evidence>
<evidence type="ECO:0000313" key="14">
    <source>
        <dbReference type="EMBL" id="CAK9164136.1"/>
    </source>
</evidence>
<feature type="transmembrane region" description="Helical" evidence="10">
    <location>
        <begin position="94"/>
        <end position="115"/>
    </location>
</feature>
<evidence type="ECO:0008006" key="16">
    <source>
        <dbReference type="Google" id="ProtNLM"/>
    </source>
</evidence>
<dbReference type="Pfam" id="PF23259">
    <property type="entry name" value="CHX17_C"/>
    <property type="match status" value="1"/>
</dbReference>
<feature type="transmembrane region" description="Helical" evidence="10">
    <location>
        <begin position="408"/>
        <end position="431"/>
    </location>
</feature>
<keyword evidence="4 10" id="KW-0812">Transmembrane</keyword>
<keyword evidence="15" id="KW-1185">Reference proteome</keyword>
<name>A0ABC8T3Y4_9AQUA</name>
<evidence type="ECO:0000259" key="12">
    <source>
        <dbReference type="Pfam" id="PF23256"/>
    </source>
</evidence>
<feature type="domain" description="Cation/H(+) antiporter C-terminal" evidence="13">
    <location>
        <begin position="625"/>
        <end position="771"/>
    </location>
</feature>
<keyword evidence="3" id="KW-0633">Potassium transport</keyword>
<dbReference type="InterPro" id="IPR057290">
    <property type="entry name" value="CHX17_C"/>
</dbReference>
<comment type="similarity">
    <text evidence="9">Belongs to the monovalent cation:proton antiporter 2 (CPA2) transporter (TC 2.A.37) family. CHX (TC 2.A.37.4) subfamily.</text>
</comment>
<dbReference type="GO" id="GO:0006813">
    <property type="term" value="P:potassium ion transport"/>
    <property type="evidence" value="ECO:0007669"/>
    <property type="project" value="UniProtKB-KW"/>
</dbReference>
<proteinExistence type="inferred from homology"/>
<evidence type="ECO:0000259" key="11">
    <source>
        <dbReference type="Pfam" id="PF00999"/>
    </source>
</evidence>
<evidence type="ECO:0000256" key="8">
    <source>
        <dbReference type="ARBA" id="ARBA00023136"/>
    </source>
</evidence>
<dbReference type="InterPro" id="IPR038770">
    <property type="entry name" value="Na+/solute_symporter_sf"/>
</dbReference>
<dbReference type="InterPro" id="IPR057291">
    <property type="entry name" value="CHX17_2nd"/>
</dbReference>
<organism evidence="14 15">
    <name type="scientific">Ilex paraguariensis</name>
    <name type="common">yerba mate</name>
    <dbReference type="NCBI Taxonomy" id="185542"/>
    <lineage>
        <taxon>Eukaryota</taxon>
        <taxon>Viridiplantae</taxon>
        <taxon>Streptophyta</taxon>
        <taxon>Embryophyta</taxon>
        <taxon>Tracheophyta</taxon>
        <taxon>Spermatophyta</taxon>
        <taxon>Magnoliopsida</taxon>
        <taxon>eudicotyledons</taxon>
        <taxon>Gunneridae</taxon>
        <taxon>Pentapetalae</taxon>
        <taxon>asterids</taxon>
        <taxon>campanulids</taxon>
        <taxon>Aquifoliales</taxon>
        <taxon>Aquifoliaceae</taxon>
        <taxon>Ilex</taxon>
    </lineage>
</organism>
<evidence type="ECO:0000256" key="5">
    <source>
        <dbReference type="ARBA" id="ARBA00022958"/>
    </source>
</evidence>
<evidence type="ECO:0000259" key="13">
    <source>
        <dbReference type="Pfam" id="PF23259"/>
    </source>
</evidence>
<feature type="transmembrane region" description="Helical" evidence="10">
    <location>
        <begin position="346"/>
        <end position="365"/>
    </location>
</feature>
<evidence type="ECO:0000256" key="7">
    <source>
        <dbReference type="ARBA" id="ARBA00023065"/>
    </source>
</evidence>
<evidence type="ECO:0000256" key="6">
    <source>
        <dbReference type="ARBA" id="ARBA00022989"/>
    </source>
</evidence>
<reference evidence="14 15" key="1">
    <citation type="submission" date="2024-02" db="EMBL/GenBank/DDBJ databases">
        <authorList>
            <person name="Vignale AGUSTIN F."/>
            <person name="Sosa J E."/>
            <person name="Modenutti C."/>
        </authorList>
    </citation>
    <scope>NUCLEOTIDE SEQUENCE [LARGE SCALE GENOMIC DNA]</scope>
</reference>
<dbReference type="Pfam" id="PF00999">
    <property type="entry name" value="Na_H_Exchanger"/>
    <property type="match status" value="1"/>
</dbReference>
<evidence type="ECO:0000256" key="1">
    <source>
        <dbReference type="ARBA" id="ARBA00004141"/>
    </source>
</evidence>
<keyword evidence="8 10" id="KW-0472">Membrane</keyword>
<accession>A0ABC8T3Y4</accession>
<feature type="transmembrane region" description="Helical" evidence="10">
    <location>
        <begin position="266"/>
        <end position="297"/>
    </location>
</feature>
<feature type="domain" description="Cation/H+ exchanger transmembrane" evidence="11">
    <location>
        <begin position="49"/>
        <end position="428"/>
    </location>
</feature>
<dbReference type="EMBL" id="CAUOFW020004169">
    <property type="protein sequence ID" value="CAK9164136.1"/>
    <property type="molecule type" value="Genomic_DNA"/>
</dbReference>
<dbReference type="InterPro" id="IPR006153">
    <property type="entry name" value="Cation/H_exchanger_TM"/>
</dbReference>
<sequence length="790" mass="87281">MGFHMKVPYVCYYLNQINSRGVWFRDDPLAYSVPSLLLQLSLISIITRSIHLLLKPFGQPLIVSQILGGVILGPSILGQNSTFLVKVFPNKGRVLLETISVFGFMLFIFLIGVKLDPSMVFRSGKKALAIGVLGFFVPYGLTGFTAFLLNHFLSLDNNILKVLPYIVPMQSMTAFPVVACFLDELNILNSEIGRLASSSSFICDVCHWSIMTVKFAAELAKAKSLKITVGSFLSGVLFIIAIVFGIRPAALWAIRNTPEGRPVKEIYVFVALVALMACGFIGEAIGLGALIAALALGLVIPDGPPFGAALVERLDCFVSVLLMPLFFTMCGLQLDVFSIQKLKNVGVLQLIVLVAFIGKIMGTMLPPLFCRMPFRDALSLALIMNSKGIVELAILNDFRQSEDMTEECYAILIISMVVVTGVISPLVKVLYDPSKRYVAYKRRTILHIRHNDELRILACVHSQDNAQSIISLLQVSNPSKESPVNLVVLHLVKLMGRASSLLVAHMQREKPSINPGQSERIFNAFRKIEQQKPGLITVHCYKGISPYAMMHNDVCSLALEKRTILIIVPFDKHWTYGEQAETSYAFRHLNKNVLQKAPCSVGILIDRGNQKKSRYVITEPSLYRVGVLFFGGADDREALAYAKRMSEHPNVIVTLIRFTASDSSAEIVGGTARGKMLDANVLSEFKINTQRSERVLYQEEVVANGMGVVAVTRSMGNGYDLVMVGRRHGESQIMCQLTRWNERGELGAVGQILAASDFKGGAAVLVVQQQTRLWGLHDPEESTHLRRISL</sequence>
<dbReference type="PANTHER" id="PTHR32468:SF164">
    <property type="entry name" value="OS05G0485000 PROTEIN"/>
    <property type="match status" value="1"/>
</dbReference>
<keyword evidence="6 10" id="KW-1133">Transmembrane helix</keyword>
<evidence type="ECO:0000313" key="15">
    <source>
        <dbReference type="Proteomes" id="UP001642360"/>
    </source>
</evidence>
<feature type="transmembrane region" description="Helical" evidence="10">
    <location>
        <begin position="66"/>
        <end position="88"/>
    </location>
</feature>
<dbReference type="InterPro" id="IPR050794">
    <property type="entry name" value="CPA2_transporter"/>
</dbReference>
<comment type="caution">
    <text evidence="14">The sequence shown here is derived from an EMBL/GenBank/DDBJ whole genome shotgun (WGS) entry which is preliminary data.</text>
</comment>
<dbReference type="GO" id="GO:0016020">
    <property type="term" value="C:membrane"/>
    <property type="evidence" value="ECO:0007669"/>
    <property type="project" value="UniProtKB-SubCell"/>
</dbReference>
<dbReference type="Proteomes" id="UP001642360">
    <property type="component" value="Unassembled WGS sequence"/>
</dbReference>
<feature type="transmembrane region" description="Helical" evidence="10">
    <location>
        <begin position="36"/>
        <end position="54"/>
    </location>
</feature>
<feature type="domain" description="Cation/H(+) antiporter central" evidence="12">
    <location>
        <begin position="487"/>
        <end position="609"/>
    </location>
</feature>
<evidence type="ECO:0000256" key="3">
    <source>
        <dbReference type="ARBA" id="ARBA00022538"/>
    </source>
</evidence>
<dbReference type="Gene3D" id="1.20.1530.20">
    <property type="match status" value="1"/>
</dbReference>
<feature type="transmembrane region" description="Helical" evidence="10">
    <location>
        <begin position="127"/>
        <end position="150"/>
    </location>
</feature>
<protein>
    <recommendedName>
        <fullName evidence="16">Cation/H+ exchanger domain-containing protein</fullName>
    </recommendedName>
</protein>
<gene>
    <name evidence="14" type="ORF">ILEXP_LOCUS33231</name>
</gene>
<comment type="subcellular location">
    <subcellularLocation>
        <location evidence="1">Membrane</location>
        <topology evidence="1">Multi-pass membrane protein</topology>
    </subcellularLocation>
</comment>
<dbReference type="Pfam" id="PF23256">
    <property type="entry name" value="CHX17_2nd"/>
    <property type="match status" value="1"/>
</dbReference>
<feature type="transmembrane region" description="Helical" evidence="10">
    <location>
        <begin position="229"/>
        <end position="254"/>
    </location>
</feature>
<keyword evidence="7" id="KW-0406">Ion transport</keyword>
<dbReference type="AlphaFoldDB" id="A0ABC8T3Y4"/>
<keyword evidence="2" id="KW-0813">Transport</keyword>
<evidence type="ECO:0000256" key="4">
    <source>
        <dbReference type="ARBA" id="ARBA00022692"/>
    </source>
</evidence>
<evidence type="ECO:0000256" key="2">
    <source>
        <dbReference type="ARBA" id="ARBA00022448"/>
    </source>
</evidence>
<keyword evidence="5" id="KW-0630">Potassium</keyword>
<feature type="transmembrane region" description="Helical" evidence="10">
    <location>
        <begin position="317"/>
        <end position="334"/>
    </location>
</feature>
<dbReference type="PANTHER" id="PTHR32468">
    <property type="entry name" value="CATION/H + ANTIPORTER"/>
    <property type="match status" value="1"/>
</dbReference>
<evidence type="ECO:0000256" key="9">
    <source>
        <dbReference type="ARBA" id="ARBA00038341"/>
    </source>
</evidence>